<evidence type="ECO:0000313" key="1">
    <source>
        <dbReference type="EMBL" id="KOX80246.1"/>
    </source>
</evidence>
<dbReference type="OrthoDB" id="10637222at2759"/>
<name>A0A0M9AB70_9HYME</name>
<gene>
    <name evidence="1" type="ORF">WN51_08423</name>
</gene>
<dbReference type="EMBL" id="KQ435706">
    <property type="protein sequence ID" value="KOX80246.1"/>
    <property type="molecule type" value="Genomic_DNA"/>
</dbReference>
<organism evidence="1 2">
    <name type="scientific">Melipona quadrifasciata</name>
    <dbReference type="NCBI Taxonomy" id="166423"/>
    <lineage>
        <taxon>Eukaryota</taxon>
        <taxon>Metazoa</taxon>
        <taxon>Ecdysozoa</taxon>
        <taxon>Arthropoda</taxon>
        <taxon>Hexapoda</taxon>
        <taxon>Insecta</taxon>
        <taxon>Pterygota</taxon>
        <taxon>Neoptera</taxon>
        <taxon>Endopterygota</taxon>
        <taxon>Hymenoptera</taxon>
        <taxon>Apocrita</taxon>
        <taxon>Aculeata</taxon>
        <taxon>Apoidea</taxon>
        <taxon>Anthophila</taxon>
        <taxon>Apidae</taxon>
        <taxon>Melipona</taxon>
    </lineage>
</organism>
<keyword evidence="2" id="KW-1185">Reference proteome</keyword>
<protein>
    <submittedName>
        <fullName evidence="1">Uncharacterized protein</fullName>
    </submittedName>
</protein>
<proteinExistence type="predicted"/>
<dbReference type="AlphaFoldDB" id="A0A0M9AB70"/>
<accession>A0A0M9AB70</accession>
<sequence>MASVCSRGAPAINQVTNSLLPGKLRNPDNAKKGRNCEILWENEFPFRGRTITRKWRQDSIWRLSGAEYDIPAIATLSKELPSRSVNPIRGHSVRSLATTSRSILERGNGGGWYSGSSSSPWVNRGGWSWSNSSAVSPRRDSLRVSNALATGLN</sequence>
<evidence type="ECO:0000313" key="2">
    <source>
        <dbReference type="Proteomes" id="UP000053105"/>
    </source>
</evidence>
<reference evidence="1 2" key="1">
    <citation type="submission" date="2015-07" db="EMBL/GenBank/DDBJ databases">
        <title>The genome of Melipona quadrifasciata.</title>
        <authorList>
            <person name="Pan H."/>
            <person name="Kapheim K."/>
        </authorList>
    </citation>
    <scope>NUCLEOTIDE SEQUENCE [LARGE SCALE GENOMIC DNA]</scope>
    <source>
        <strain evidence="1">0111107301</strain>
        <tissue evidence="1">Whole body</tissue>
    </source>
</reference>
<dbReference type="Proteomes" id="UP000053105">
    <property type="component" value="Unassembled WGS sequence"/>
</dbReference>